<feature type="domain" description="CdaR GGDEF-like" evidence="3">
    <location>
        <begin position="210"/>
        <end position="324"/>
    </location>
</feature>
<dbReference type="Pfam" id="PF17853">
    <property type="entry name" value="GGDEF_2"/>
    <property type="match status" value="1"/>
</dbReference>
<proteinExistence type="inferred from homology"/>
<dbReference type="PANTHER" id="PTHR33744">
    <property type="entry name" value="CARBOHYDRATE DIACID REGULATOR"/>
    <property type="match status" value="1"/>
</dbReference>
<dbReference type="EMBL" id="WJBE01000033">
    <property type="protein sequence ID" value="MBC3901585.1"/>
    <property type="molecule type" value="Genomic_DNA"/>
</dbReference>
<dbReference type="Proteomes" id="UP000622405">
    <property type="component" value="Unassembled WGS sequence"/>
</dbReference>
<feature type="domain" description="PucR C-terminal helix-turn-helix" evidence="2">
    <location>
        <begin position="381"/>
        <end position="435"/>
    </location>
</feature>
<evidence type="ECO:0000259" key="3">
    <source>
        <dbReference type="Pfam" id="PF17853"/>
    </source>
</evidence>
<keyword evidence="5" id="KW-1185">Reference proteome</keyword>
<accession>A0ABR6Z294</accession>
<dbReference type="RefSeq" id="WP_186895616.1">
    <property type="nucleotide sequence ID" value="NZ_WJBE01000033.1"/>
</dbReference>
<dbReference type="InterPro" id="IPR025736">
    <property type="entry name" value="PucR_C-HTH_dom"/>
</dbReference>
<comment type="similarity">
    <text evidence="1">Belongs to the CdaR family.</text>
</comment>
<dbReference type="PANTHER" id="PTHR33744:SF1">
    <property type="entry name" value="DNA-BINDING TRANSCRIPTIONAL ACTIVATOR ADER"/>
    <property type="match status" value="1"/>
</dbReference>
<evidence type="ECO:0000259" key="2">
    <source>
        <dbReference type="Pfam" id="PF13556"/>
    </source>
</evidence>
<evidence type="ECO:0000313" key="4">
    <source>
        <dbReference type="EMBL" id="MBC3901585.1"/>
    </source>
</evidence>
<reference evidence="4 5" key="1">
    <citation type="journal article" date="2020" name="mSystems">
        <title>Defining Genomic and Predicted Metabolic Features of the Acetobacterium Genus.</title>
        <authorList>
            <person name="Ross D.E."/>
            <person name="Marshall C.W."/>
            <person name="Gulliver D."/>
            <person name="May H.D."/>
            <person name="Norman R.S."/>
        </authorList>
    </citation>
    <scope>NUCLEOTIDE SEQUENCE [LARGE SCALE GENOMIC DNA]</scope>
    <source>
        <strain evidence="4 5">DSM 4132</strain>
    </source>
</reference>
<sequence>MMDKKDNKNLNRIRVKRSLNDPGREQMLTALFSKKRCIEGKKAKLVAALLSCRGLQHIIDVGYEVLGNPMFVSDLGYHVLAFNKNAEVGDPSWPTAEPETEFEAYERIKKLNDSGVFERLYASPVPCIENFDYSSTRWMAHKLTIKEKNIGHIAVVEAHKIFADMDLELLQFLCSIVASELQKENIQSSHFENEYEHFLLDLLEEKITRTDTIQKQAKKLNLNSRKYSLLVTISPDQKAEKVMSLSYLKTIINRLIGTEKSIVYHNKITILLQSHRKEGVANTILNKLRDFLATNEMRAGISPCFQSLTEFKIHYRQSIKALELGTALSPQDLFYDYNDYAVYHLLETAGADSDLKAFCNPVLFDLIDYDRHYQTDYQHNLYIHLLHDGNVTKTAQYFQIHRNSMKYRIKKIEEILNISLADPETKFSLRLSFKILNYLGEEQIG</sequence>
<gene>
    <name evidence="4" type="ORF">GH811_18455</name>
</gene>
<evidence type="ECO:0008006" key="6">
    <source>
        <dbReference type="Google" id="ProtNLM"/>
    </source>
</evidence>
<name>A0ABR6Z294_9FIRM</name>
<protein>
    <recommendedName>
        <fullName evidence="6">PucR C-terminal helix-turn-helix domain-containing protein</fullName>
    </recommendedName>
</protein>
<comment type="caution">
    <text evidence="4">The sequence shown here is derived from an EMBL/GenBank/DDBJ whole genome shotgun (WGS) entry which is preliminary data.</text>
</comment>
<dbReference type="InterPro" id="IPR051448">
    <property type="entry name" value="CdaR-like_regulators"/>
</dbReference>
<dbReference type="InterPro" id="IPR041522">
    <property type="entry name" value="CdaR_GGDEF"/>
</dbReference>
<dbReference type="Gene3D" id="1.10.10.2840">
    <property type="entry name" value="PucR C-terminal helix-turn-helix domain"/>
    <property type="match status" value="1"/>
</dbReference>
<dbReference type="InterPro" id="IPR042070">
    <property type="entry name" value="PucR_C-HTH_sf"/>
</dbReference>
<dbReference type="Pfam" id="PF13556">
    <property type="entry name" value="HTH_30"/>
    <property type="match status" value="1"/>
</dbReference>
<evidence type="ECO:0000313" key="5">
    <source>
        <dbReference type="Proteomes" id="UP000622405"/>
    </source>
</evidence>
<organism evidence="4 5">
    <name type="scientific">Acetobacterium malicum</name>
    <dbReference type="NCBI Taxonomy" id="52692"/>
    <lineage>
        <taxon>Bacteria</taxon>
        <taxon>Bacillati</taxon>
        <taxon>Bacillota</taxon>
        <taxon>Clostridia</taxon>
        <taxon>Eubacteriales</taxon>
        <taxon>Eubacteriaceae</taxon>
        <taxon>Acetobacterium</taxon>
    </lineage>
</organism>
<evidence type="ECO:0000256" key="1">
    <source>
        <dbReference type="ARBA" id="ARBA00006754"/>
    </source>
</evidence>